<evidence type="ECO:0008006" key="3">
    <source>
        <dbReference type="Google" id="ProtNLM"/>
    </source>
</evidence>
<gene>
    <name evidence="1" type="ORF">bsdcttw_07840</name>
</gene>
<dbReference type="EMBL" id="AP023368">
    <property type="protein sequence ID" value="BCJ97743.1"/>
    <property type="molecule type" value="Genomic_DNA"/>
</dbReference>
<dbReference type="Proteomes" id="UP000515703">
    <property type="component" value="Chromosome"/>
</dbReference>
<dbReference type="AlphaFoldDB" id="A0A7I8DGW6"/>
<dbReference type="Gene3D" id="3.40.50.300">
    <property type="entry name" value="P-loop containing nucleotide triphosphate hydrolases"/>
    <property type="match status" value="1"/>
</dbReference>
<dbReference type="RefSeq" id="WP_185258140.1">
    <property type="nucleotide sequence ID" value="NZ_AP023368.1"/>
</dbReference>
<dbReference type="KEGG" id="acht:bsdcttw_07840"/>
<dbReference type="InterPro" id="IPR027417">
    <property type="entry name" value="P-loop_NTPase"/>
</dbReference>
<reference evidence="1 2" key="2">
    <citation type="submission" date="2020-08" db="EMBL/GenBank/DDBJ databases">
        <authorList>
            <person name="Ueki A."/>
            <person name="Tonouchi A."/>
        </authorList>
    </citation>
    <scope>NUCLEOTIDE SEQUENCE [LARGE SCALE GENOMIC DNA]</scope>
    <source>
        <strain evidence="1 2">CTTW</strain>
    </source>
</reference>
<sequence length="186" mass="21148">MEKPYLLVVTGRPGAGKTTFAKNLGNEIFMPVISRDQIKEGYVHTFGKKHTELPEETNGIATDIFFDTVMGLITNKVSVIVEAAFQHKLWSNRLEAFTDKARIVLLICKVDEKIALDRFLQRGLNNSRREYFHGDKGVDLARKGMELKVSPYEEPKLDVPTFYIDTTGDYNPALKELGRKILDELK</sequence>
<dbReference type="Pfam" id="PF13671">
    <property type="entry name" value="AAA_33"/>
    <property type="match status" value="1"/>
</dbReference>
<protein>
    <recommendedName>
        <fullName evidence="3">ATP-binding protein</fullName>
    </recommendedName>
</protein>
<evidence type="ECO:0000313" key="2">
    <source>
        <dbReference type="Proteomes" id="UP000515703"/>
    </source>
</evidence>
<dbReference type="SUPFAM" id="SSF52540">
    <property type="entry name" value="P-loop containing nucleoside triphosphate hydrolases"/>
    <property type="match status" value="1"/>
</dbReference>
<name>A0A7I8DGW6_9FIRM</name>
<reference evidence="1 2" key="1">
    <citation type="submission" date="2020-08" db="EMBL/GenBank/DDBJ databases">
        <title>Draft genome sequencing of an Anaerocolumna strain isolated from anoxic soil subjected to BSD treatment.</title>
        <authorList>
            <person name="Uek A."/>
            <person name="Tonouchi A."/>
        </authorList>
    </citation>
    <scope>NUCLEOTIDE SEQUENCE [LARGE SCALE GENOMIC DNA]</scope>
    <source>
        <strain evidence="1 2">CTTW</strain>
    </source>
</reference>
<evidence type="ECO:0000313" key="1">
    <source>
        <dbReference type="EMBL" id="BCJ97743.1"/>
    </source>
</evidence>
<proteinExistence type="predicted"/>
<keyword evidence="2" id="KW-1185">Reference proteome</keyword>
<organism evidence="1 2">
    <name type="scientific">Anaerocolumna chitinilytica</name>
    <dbReference type="NCBI Taxonomy" id="1727145"/>
    <lineage>
        <taxon>Bacteria</taxon>
        <taxon>Bacillati</taxon>
        <taxon>Bacillota</taxon>
        <taxon>Clostridia</taxon>
        <taxon>Lachnospirales</taxon>
        <taxon>Lachnospiraceae</taxon>
        <taxon>Anaerocolumna</taxon>
    </lineage>
</organism>
<accession>A0A7I8DGW6</accession>